<dbReference type="InterPro" id="IPR036390">
    <property type="entry name" value="WH_DNA-bd_sf"/>
</dbReference>
<evidence type="ECO:0000313" key="6">
    <source>
        <dbReference type="EMBL" id="MQQ09180.1"/>
    </source>
</evidence>
<evidence type="ECO:0000256" key="3">
    <source>
        <dbReference type="ARBA" id="ARBA00023125"/>
    </source>
</evidence>
<sequence length="290" mass="31916">MDWMKMPPLSALRAFSAFAEQGGVAEAGASLNVSHAAVSQQIRALEKHMDVALVDRQGRALELTFAGHRLAQALQLGFGAIGTAVQDLAQESDARPVKMTLTPMFAAKWLMPRLGDFREKHPDIDLVLDPTGAVVDMRNGGFDLAIRYGDGNWPGLEAHMLLPVQRIVTAAPALLKNETITTPADLLDLPWVEELGTTEASSWLRERGVTSEPRGPRIRVPGNLLLEAVLNGQGVAVKIREFVQDELDSGRLTELFHEEDDCGYYIVTRPGDLRSSARRFVTWLRRQGQS</sequence>
<dbReference type="Pfam" id="PF00126">
    <property type="entry name" value="HTH_1"/>
    <property type="match status" value="1"/>
</dbReference>
<dbReference type="Pfam" id="PF03466">
    <property type="entry name" value="LysR_substrate"/>
    <property type="match status" value="1"/>
</dbReference>
<dbReference type="GO" id="GO:0006351">
    <property type="term" value="P:DNA-templated transcription"/>
    <property type="evidence" value="ECO:0007669"/>
    <property type="project" value="TreeGrafter"/>
</dbReference>
<dbReference type="GO" id="GO:0043565">
    <property type="term" value="F:sequence-specific DNA binding"/>
    <property type="evidence" value="ECO:0007669"/>
    <property type="project" value="TreeGrafter"/>
</dbReference>
<dbReference type="InterPro" id="IPR005119">
    <property type="entry name" value="LysR_subst-bd"/>
</dbReference>
<dbReference type="AlphaFoldDB" id="A0A843YCW0"/>
<dbReference type="RefSeq" id="WP_153216134.1">
    <property type="nucleotide sequence ID" value="NZ_WIBF01000007.1"/>
</dbReference>
<dbReference type="InterPro" id="IPR036388">
    <property type="entry name" value="WH-like_DNA-bd_sf"/>
</dbReference>
<evidence type="ECO:0000256" key="4">
    <source>
        <dbReference type="ARBA" id="ARBA00023163"/>
    </source>
</evidence>
<keyword evidence="2" id="KW-0805">Transcription regulation</keyword>
<dbReference type="SUPFAM" id="SSF53850">
    <property type="entry name" value="Periplasmic binding protein-like II"/>
    <property type="match status" value="1"/>
</dbReference>
<dbReference type="EMBL" id="WIBF01000007">
    <property type="protein sequence ID" value="MQQ09180.1"/>
    <property type="molecule type" value="Genomic_DNA"/>
</dbReference>
<comment type="caution">
    <text evidence="6">The sequence shown here is derived from an EMBL/GenBank/DDBJ whole genome shotgun (WGS) entry which is preliminary data.</text>
</comment>
<accession>A0A843YCW0</accession>
<dbReference type="InterPro" id="IPR058163">
    <property type="entry name" value="LysR-type_TF_proteobact-type"/>
</dbReference>
<gene>
    <name evidence="6" type="ORF">GFB49_12000</name>
</gene>
<keyword evidence="7" id="KW-1185">Reference proteome</keyword>
<name>A0A843YCW0_9RHOB</name>
<evidence type="ECO:0000256" key="2">
    <source>
        <dbReference type="ARBA" id="ARBA00023015"/>
    </source>
</evidence>
<dbReference type="Gene3D" id="1.10.10.10">
    <property type="entry name" value="Winged helix-like DNA-binding domain superfamily/Winged helix DNA-binding domain"/>
    <property type="match status" value="1"/>
</dbReference>
<dbReference type="PANTHER" id="PTHR30537">
    <property type="entry name" value="HTH-TYPE TRANSCRIPTIONAL REGULATOR"/>
    <property type="match status" value="1"/>
</dbReference>
<evidence type="ECO:0000259" key="5">
    <source>
        <dbReference type="PROSITE" id="PS50931"/>
    </source>
</evidence>
<feature type="domain" description="HTH lysR-type" evidence="5">
    <location>
        <begin position="7"/>
        <end position="64"/>
    </location>
</feature>
<dbReference type="Proteomes" id="UP000444174">
    <property type="component" value="Unassembled WGS sequence"/>
</dbReference>
<dbReference type="GO" id="GO:0003700">
    <property type="term" value="F:DNA-binding transcription factor activity"/>
    <property type="evidence" value="ECO:0007669"/>
    <property type="project" value="InterPro"/>
</dbReference>
<keyword evidence="4" id="KW-0804">Transcription</keyword>
<dbReference type="InterPro" id="IPR000847">
    <property type="entry name" value="LysR_HTH_N"/>
</dbReference>
<comment type="similarity">
    <text evidence="1">Belongs to the LysR transcriptional regulatory family.</text>
</comment>
<dbReference type="SUPFAM" id="SSF46785">
    <property type="entry name" value="Winged helix' DNA-binding domain"/>
    <property type="match status" value="1"/>
</dbReference>
<keyword evidence="3" id="KW-0238">DNA-binding</keyword>
<organism evidence="6 7">
    <name type="scientific">Tritonibacter litoralis</name>
    <dbReference type="NCBI Taxonomy" id="2662264"/>
    <lineage>
        <taxon>Bacteria</taxon>
        <taxon>Pseudomonadati</taxon>
        <taxon>Pseudomonadota</taxon>
        <taxon>Alphaproteobacteria</taxon>
        <taxon>Rhodobacterales</taxon>
        <taxon>Paracoccaceae</taxon>
        <taxon>Tritonibacter</taxon>
    </lineage>
</organism>
<dbReference type="PROSITE" id="PS50931">
    <property type="entry name" value="HTH_LYSR"/>
    <property type="match status" value="1"/>
</dbReference>
<evidence type="ECO:0000313" key="7">
    <source>
        <dbReference type="Proteomes" id="UP000444174"/>
    </source>
</evidence>
<dbReference type="PANTHER" id="PTHR30537:SF26">
    <property type="entry name" value="GLYCINE CLEAVAGE SYSTEM TRANSCRIPTIONAL ACTIVATOR"/>
    <property type="match status" value="1"/>
</dbReference>
<proteinExistence type="inferred from homology"/>
<reference evidence="6 7" key="1">
    <citation type="submission" date="2019-10" db="EMBL/GenBank/DDBJ databases">
        <title>Epibacterium sp. nov., isolated from seawater.</title>
        <authorList>
            <person name="Zhang X."/>
            <person name="Li N."/>
        </authorList>
    </citation>
    <scope>NUCLEOTIDE SEQUENCE [LARGE SCALE GENOMIC DNA]</scope>
    <source>
        <strain evidence="6 7">SM1979</strain>
    </source>
</reference>
<dbReference type="Gene3D" id="3.40.190.10">
    <property type="entry name" value="Periplasmic binding protein-like II"/>
    <property type="match status" value="2"/>
</dbReference>
<protein>
    <submittedName>
        <fullName evidence="6">LysR family transcriptional regulator</fullName>
    </submittedName>
</protein>
<evidence type="ECO:0000256" key="1">
    <source>
        <dbReference type="ARBA" id="ARBA00009437"/>
    </source>
</evidence>